<sequence>MKGNEKMRTTLVQLLQKGTITLPVALFTEYKRLGLRETEVLLLTQLLIFQEKEKIAAPTFQELSSRMNLTIQEIADMVAKLSKDGWVGIGSKGEKGYDLSLIYERLIASIEEEEEDYTQIQIDSDEQYQSIFHLMEQEFGRPLSPNECEHIIKWLDEDFYPEELIVTALREAIYCEKVSVRYMDRILMEWERHQIRTAEQAVHFSKRFRQAEAPVQTKRPASDFTFYNWLEG</sequence>
<dbReference type="Gene3D" id="1.10.10.10">
    <property type="entry name" value="Winged helix-like DNA-binding domain superfamily/Winged helix DNA-binding domain"/>
    <property type="match status" value="1"/>
</dbReference>
<dbReference type="Pfam" id="PF21984">
    <property type="entry name" value="DnaD_N"/>
    <property type="match status" value="1"/>
</dbReference>
<feature type="domain" description="DnaD N-terminal" evidence="3">
    <location>
        <begin position="23"/>
        <end position="115"/>
    </location>
</feature>
<dbReference type="AlphaFoldDB" id="A0A6I4VR51"/>
<comment type="caution">
    <text evidence="4">The sequence shown here is derived from an EMBL/GenBank/DDBJ whole genome shotgun (WGS) entry which is preliminary data.</text>
</comment>
<reference evidence="4 5" key="1">
    <citation type="submission" date="2019-12" db="EMBL/GenBank/DDBJ databases">
        <title>Whole-genome analyses of novel actinobacteria.</title>
        <authorList>
            <person name="Sahin N."/>
            <person name="Saygin H."/>
        </authorList>
    </citation>
    <scope>NUCLEOTIDE SEQUENCE [LARGE SCALE GENOMIC DNA]</scope>
    <source>
        <strain evidence="4 5">KC615</strain>
    </source>
</reference>
<evidence type="ECO:0000313" key="4">
    <source>
        <dbReference type="EMBL" id="MXQ52366.1"/>
    </source>
</evidence>
<organism evidence="4 5">
    <name type="scientific">Shimazuella alba</name>
    <dbReference type="NCBI Taxonomy" id="2690964"/>
    <lineage>
        <taxon>Bacteria</taxon>
        <taxon>Bacillati</taxon>
        <taxon>Bacillota</taxon>
        <taxon>Bacilli</taxon>
        <taxon>Bacillales</taxon>
        <taxon>Thermoactinomycetaceae</taxon>
        <taxon>Shimazuella</taxon>
    </lineage>
</organism>
<dbReference type="InterPro" id="IPR053162">
    <property type="entry name" value="DnaD"/>
</dbReference>
<dbReference type="InterPro" id="IPR006343">
    <property type="entry name" value="DnaB/C_C"/>
</dbReference>
<dbReference type="InterPro" id="IPR053843">
    <property type="entry name" value="DnaD_N"/>
</dbReference>
<evidence type="ECO:0000259" key="3">
    <source>
        <dbReference type="Pfam" id="PF21984"/>
    </source>
</evidence>
<comment type="similarity">
    <text evidence="1">Belongs to the DnaB/DnaD family.</text>
</comment>
<dbReference type="Pfam" id="PF07261">
    <property type="entry name" value="DnaB_2"/>
    <property type="match status" value="1"/>
</dbReference>
<dbReference type="PANTHER" id="PTHR37293">
    <property type="entry name" value="PHAGE REPLICATION PROTEIN-RELATED"/>
    <property type="match status" value="1"/>
</dbReference>
<feature type="domain" description="DnaB/C C-terminal" evidence="2">
    <location>
        <begin position="132"/>
        <end position="202"/>
    </location>
</feature>
<dbReference type="InterPro" id="IPR034829">
    <property type="entry name" value="DnaD-like_sf"/>
</dbReference>
<keyword evidence="5" id="KW-1185">Reference proteome</keyword>
<evidence type="ECO:0000313" key="5">
    <source>
        <dbReference type="Proteomes" id="UP000430692"/>
    </source>
</evidence>
<proteinExistence type="inferred from homology"/>
<dbReference type="Gene3D" id="1.10.10.630">
    <property type="entry name" value="DnaD domain-like"/>
    <property type="match status" value="1"/>
</dbReference>
<protein>
    <submittedName>
        <fullName evidence="4">DnaD domain protein</fullName>
    </submittedName>
</protein>
<dbReference type="Proteomes" id="UP000430692">
    <property type="component" value="Unassembled WGS sequence"/>
</dbReference>
<evidence type="ECO:0000256" key="1">
    <source>
        <dbReference type="ARBA" id="ARBA00093462"/>
    </source>
</evidence>
<dbReference type="SUPFAM" id="SSF158499">
    <property type="entry name" value="DnaD domain-like"/>
    <property type="match status" value="1"/>
</dbReference>
<dbReference type="InterPro" id="IPR036388">
    <property type="entry name" value="WH-like_DNA-bd_sf"/>
</dbReference>
<accession>A0A6I4VR51</accession>
<gene>
    <name evidence="4" type="ORF">GSM42_01080</name>
</gene>
<name>A0A6I4VR51_9BACL</name>
<dbReference type="PANTHER" id="PTHR37293:SF6">
    <property type="entry name" value="DNA REPLICATION PROTEIN DNAD"/>
    <property type="match status" value="1"/>
</dbReference>
<dbReference type="NCBIfam" id="TIGR01446">
    <property type="entry name" value="DnaD_dom"/>
    <property type="match status" value="1"/>
</dbReference>
<evidence type="ECO:0000259" key="2">
    <source>
        <dbReference type="Pfam" id="PF07261"/>
    </source>
</evidence>
<dbReference type="RefSeq" id="WP_160799397.1">
    <property type="nucleotide sequence ID" value="NZ_WUUL01000001.1"/>
</dbReference>
<dbReference type="EMBL" id="WUUL01000001">
    <property type="protein sequence ID" value="MXQ52366.1"/>
    <property type="molecule type" value="Genomic_DNA"/>
</dbReference>